<evidence type="ECO:0000256" key="1">
    <source>
        <dbReference type="SAM" id="MobiDB-lite"/>
    </source>
</evidence>
<organism evidence="2 3">
    <name type="scientific">Letharia lupina</name>
    <dbReference type="NCBI Taxonomy" id="560253"/>
    <lineage>
        <taxon>Eukaryota</taxon>
        <taxon>Fungi</taxon>
        <taxon>Dikarya</taxon>
        <taxon>Ascomycota</taxon>
        <taxon>Pezizomycotina</taxon>
        <taxon>Lecanoromycetes</taxon>
        <taxon>OSLEUM clade</taxon>
        <taxon>Lecanoromycetidae</taxon>
        <taxon>Lecanorales</taxon>
        <taxon>Lecanorineae</taxon>
        <taxon>Parmeliaceae</taxon>
        <taxon>Letharia</taxon>
    </lineage>
</organism>
<comment type="caution">
    <text evidence="2">The sequence shown here is derived from an EMBL/GenBank/DDBJ whole genome shotgun (WGS) entry which is preliminary data.</text>
</comment>
<dbReference type="RefSeq" id="XP_037150284.1">
    <property type="nucleotide sequence ID" value="XM_037293455.1"/>
</dbReference>
<proteinExistence type="predicted"/>
<dbReference type="GeneID" id="59330942"/>
<feature type="region of interest" description="Disordered" evidence="1">
    <location>
        <begin position="1"/>
        <end position="24"/>
    </location>
</feature>
<sequence length="87" mass="9783">MTSLSHRPLVDAANQAEPANDGESYWGIATEESNLGDEDTHVLERLLRKWEVEGDEYVASKRTSVEMKPHDRENAGTQQRLTKNSKG</sequence>
<evidence type="ECO:0000313" key="2">
    <source>
        <dbReference type="EMBL" id="KAF6220849.1"/>
    </source>
</evidence>
<dbReference type="AlphaFoldDB" id="A0A8H6FAP7"/>
<dbReference type="EMBL" id="JACCJB010000015">
    <property type="protein sequence ID" value="KAF6220849.1"/>
    <property type="molecule type" value="Genomic_DNA"/>
</dbReference>
<dbReference type="Proteomes" id="UP000593566">
    <property type="component" value="Unassembled WGS sequence"/>
</dbReference>
<gene>
    <name evidence="2" type="ORF">HO133_002529</name>
</gene>
<feature type="region of interest" description="Disordered" evidence="1">
    <location>
        <begin position="62"/>
        <end position="87"/>
    </location>
</feature>
<keyword evidence="3" id="KW-1185">Reference proteome</keyword>
<accession>A0A8H6FAP7</accession>
<evidence type="ECO:0000313" key="3">
    <source>
        <dbReference type="Proteomes" id="UP000593566"/>
    </source>
</evidence>
<name>A0A8H6FAP7_9LECA</name>
<protein>
    <submittedName>
        <fullName evidence="2">Uncharacterized protein</fullName>
    </submittedName>
</protein>
<feature type="compositionally biased region" description="Basic and acidic residues" evidence="1">
    <location>
        <begin position="63"/>
        <end position="74"/>
    </location>
</feature>
<feature type="compositionally biased region" description="Polar residues" evidence="1">
    <location>
        <begin position="75"/>
        <end position="87"/>
    </location>
</feature>
<reference evidence="2 3" key="1">
    <citation type="journal article" date="2020" name="Genomics">
        <title>Complete, high-quality genomes from long-read metagenomic sequencing of two wolf lichen thalli reveals enigmatic genome architecture.</title>
        <authorList>
            <person name="McKenzie S.K."/>
            <person name="Walston R.F."/>
            <person name="Allen J.L."/>
        </authorList>
    </citation>
    <scope>NUCLEOTIDE SEQUENCE [LARGE SCALE GENOMIC DNA]</scope>
    <source>
        <strain evidence="2">WasteWater1</strain>
    </source>
</reference>